<dbReference type="GO" id="GO:0005509">
    <property type="term" value="F:calcium ion binding"/>
    <property type="evidence" value="ECO:0007669"/>
    <property type="project" value="InterPro"/>
</dbReference>
<evidence type="ECO:0000256" key="4">
    <source>
        <dbReference type="ARBA" id="ARBA00022777"/>
    </source>
</evidence>
<evidence type="ECO:0000256" key="6">
    <source>
        <dbReference type="ARBA" id="ARBA00022840"/>
    </source>
</evidence>
<evidence type="ECO:0000256" key="3">
    <source>
        <dbReference type="ARBA" id="ARBA00022741"/>
    </source>
</evidence>
<dbReference type="GO" id="GO:0004674">
    <property type="term" value="F:protein serine/threonine kinase activity"/>
    <property type="evidence" value="ECO:0007669"/>
    <property type="project" value="UniProtKB-KW"/>
</dbReference>
<comment type="caution">
    <text evidence="8">The sequence shown here is derived from an EMBL/GenBank/DDBJ whole genome shotgun (WGS) entry which is preliminary data.</text>
</comment>
<dbReference type="InterPro" id="IPR018247">
    <property type="entry name" value="EF_Hand_1_Ca_BS"/>
</dbReference>
<dbReference type="AlphaFoldDB" id="A0A835UGL6"/>
<keyword evidence="2" id="KW-0808">Transferase</keyword>
<evidence type="ECO:0000256" key="2">
    <source>
        <dbReference type="ARBA" id="ARBA00022679"/>
    </source>
</evidence>
<dbReference type="Gene3D" id="1.10.238.10">
    <property type="entry name" value="EF-hand"/>
    <property type="match status" value="1"/>
</dbReference>
<dbReference type="GO" id="GO:0005524">
    <property type="term" value="F:ATP binding"/>
    <property type="evidence" value="ECO:0007669"/>
    <property type="project" value="UniProtKB-KW"/>
</dbReference>
<dbReference type="PANTHER" id="PTHR24349">
    <property type="entry name" value="SERINE/THREONINE-PROTEIN KINASE"/>
    <property type="match status" value="1"/>
</dbReference>
<dbReference type="InterPro" id="IPR011992">
    <property type="entry name" value="EF-hand-dom_pair"/>
</dbReference>
<proteinExistence type="predicted"/>
<dbReference type="EMBL" id="JADCNL010000011">
    <property type="protein sequence ID" value="KAG0460927.1"/>
    <property type="molecule type" value="Genomic_DNA"/>
</dbReference>
<protein>
    <recommendedName>
        <fullName evidence="7">EF-hand domain-containing protein</fullName>
    </recommendedName>
</protein>
<feature type="domain" description="EF-hand" evidence="7">
    <location>
        <begin position="116"/>
        <end position="151"/>
    </location>
</feature>
<evidence type="ECO:0000313" key="9">
    <source>
        <dbReference type="Proteomes" id="UP000636800"/>
    </source>
</evidence>
<dbReference type="PROSITE" id="PS50222">
    <property type="entry name" value="EF_HAND_2"/>
    <property type="match status" value="1"/>
</dbReference>
<keyword evidence="6" id="KW-0067">ATP-binding</keyword>
<accession>A0A835UGL6</accession>
<dbReference type="InterPro" id="IPR050205">
    <property type="entry name" value="CDPK_Ser/Thr_kinases"/>
</dbReference>
<evidence type="ECO:0000256" key="5">
    <source>
        <dbReference type="ARBA" id="ARBA00022837"/>
    </source>
</evidence>
<evidence type="ECO:0000313" key="8">
    <source>
        <dbReference type="EMBL" id="KAG0460927.1"/>
    </source>
</evidence>
<dbReference type="SUPFAM" id="SSF47473">
    <property type="entry name" value="EF-hand"/>
    <property type="match status" value="1"/>
</dbReference>
<keyword evidence="9" id="KW-1185">Reference proteome</keyword>
<name>A0A835UGL6_VANPL</name>
<evidence type="ECO:0000256" key="1">
    <source>
        <dbReference type="ARBA" id="ARBA00022527"/>
    </source>
</evidence>
<gene>
    <name evidence="8" type="ORF">HPP92_021224</name>
</gene>
<keyword evidence="1" id="KW-0723">Serine/threonine-protein kinase</keyword>
<keyword evidence="3" id="KW-0547">Nucleotide-binding</keyword>
<dbReference type="Proteomes" id="UP000636800">
    <property type="component" value="Chromosome 11"/>
</dbReference>
<reference evidence="8 9" key="1">
    <citation type="journal article" date="2020" name="Nat. Food">
        <title>A phased Vanilla planifolia genome enables genetic improvement of flavour and production.</title>
        <authorList>
            <person name="Hasing T."/>
            <person name="Tang H."/>
            <person name="Brym M."/>
            <person name="Khazi F."/>
            <person name="Huang T."/>
            <person name="Chambers A.H."/>
        </authorList>
    </citation>
    <scope>NUCLEOTIDE SEQUENCE [LARGE SCALE GENOMIC DNA]</scope>
    <source>
        <tissue evidence="8">Leaf</tissue>
    </source>
</reference>
<sequence>MAPEVLKRNYGPEIDKLNRELHKIIRSVIDFKERSMALKFLTLQKILLRGCDPDPKQCLTAQEVLNAKRAPTVNLGETVRARLQQFSVMNKFKRRLSERITLERAELGLHKLGHQMPDADVQILMDAADGDGDGTLEYGEFLALSIHLKKMGNDEHLHKAFAYFDQNMRDTLKSRS</sequence>
<dbReference type="PROSITE" id="PS00018">
    <property type="entry name" value="EF_HAND_1"/>
    <property type="match status" value="1"/>
</dbReference>
<keyword evidence="4" id="KW-0418">Kinase</keyword>
<organism evidence="8 9">
    <name type="scientific">Vanilla planifolia</name>
    <name type="common">Vanilla</name>
    <dbReference type="NCBI Taxonomy" id="51239"/>
    <lineage>
        <taxon>Eukaryota</taxon>
        <taxon>Viridiplantae</taxon>
        <taxon>Streptophyta</taxon>
        <taxon>Embryophyta</taxon>
        <taxon>Tracheophyta</taxon>
        <taxon>Spermatophyta</taxon>
        <taxon>Magnoliopsida</taxon>
        <taxon>Liliopsida</taxon>
        <taxon>Asparagales</taxon>
        <taxon>Orchidaceae</taxon>
        <taxon>Vanilloideae</taxon>
        <taxon>Vanilleae</taxon>
        <taxon>Vanilla</taxon>
    </lineage>
</organism>
<dbReference type="InterPro" id="IPR002048">
    <property type="entry name" value="EF_hand_dom"/>
</dbReference>
<evidence type="ECO:0000259" key="7">
    <source>
        <dbReference type="PROSITE" id="PS50222"/>
    </source>
</evidence>
<keyword evidence="5" id="KW-0106">Calcium</keyword>